<gene>
    <name evidence="1" type="ORF">NAEGRDRAFT_75891</name>
</gene>
<dbReference type="EMBL" id="GG738930">
    <property type="protein sequence ID" value="EFC36461.1"/>
    <property type="molecule type" value="Genomic_DNA"/>
</dbReference>
<evidence type="ECO:0000313" key="1">
    <source>
        <dbReference type="EMBL" id="EFC36461.1"/>
    </source>
</evidence>
<dbReference type="InParanoid" id="D2W3B7"/>
<dbReference type="Proteomes" id="UP000006671">
    <property type="component" value="Unassembled WGS sequence"/>
</dbReference>
<sequence>MARNKTPKKWNIFEGFCEMLYEKYKNIVPNDAFEGVCWTDLPLMKTLFVKLKKDTLLSKTFKGFPTNNGYRKTEKRFPTATSIAKDHPEIVRIFQSFFSKNDQASEKNF</sequence>
<name>D2W3B7_NAEGR</name>
<dbReference type="AlphaFoldDB" id="D2W3B7"/>
<evidence type="ECO:0000313" key="2">
    <source>
        <dbReference type="Proteomes" id="UP000006671"/>
    </source>
</evidence>
<accession>D2W3B7</accession>
<protein>
    <submittedName>
        <fullName evidence="1">Predicted protein</fullName>
    </submittedName>
</protein>
<dbReference type="KEGG" id="ngr:NAEGRDRAFT_75891"/>
<dbReference type="GeneID" id="8862528"/>
<reference evidence="1 2" key="1">
    <citation type="journal article" date="2010" name="Cell">
        <title>The genome of Naegleria gruberi illuminates early eukaryotic versatility.</title>
        <authorList>
            <person name="Fritz-Laylin L.K."/>
            <person name="Prochnik S.E."/>
            <person name="Ginger M.L."/>
            <person name="Dacks J.B."/>
            <person name="Carpenter M.L."/>
            <person name="Field M.C."/>
            <person name="Kuo A."/>
            <person name="Paredez A."/>
            <person name="Chapman J."/>
            <person name="Pham J."/>
            <person name="Shu S."/>
            <person name="Neupane R."/>
            <person name="Cipriano M."/>
            <person name="Mancuso J."/>
            <person name="Tu H."/>
            <person name="Salamov A."/>
            <person name="Lindquist E."/>
            <person name="Shapiro H."/>
            <person name="Lucas S."/>
            <person name="Grigoriev I.V."/>
            <person name="Cande W.Z."/>
            <person name="Fulton C."/>
            <person name="Rokhsar D.S."/>
            <person name="Dawson S.C."/>
        </authorList>
    </citation>
    <scope>NUCLEOTIDE SEQUENCE [LARGE SCALE GENOMIC DNA]</scope>
    <source>
        <strain evidence="1 2">NEG-M</strain>
    </source>
</reference>
<keyword evidence="2" id="KW-1185">Reference proteome</keyword>
<organism evidence="2">
    <name type="scientific">Naegleria gruberi</name>
    <name type="common">Amoeba</name>
    <dbReference type="NCBI Taxonomy" id="5762"/>
    <lineage>
        <taxon>Eukaryota</taxon>
        <taxon>Discoba</taxon>
        <taxon>Heterolobosea</taxon>
        <taxon>Tetramitia</taxon>
        <taxon>Eutetramitia</taxon>
        <taxon>Vahlkampfiidae</taxon>
        <taxon>Naegleria</taxon>
    </lineage>
</organism>
<dbReference type="VEuPathDB" id="AmoebaDB:NAEGRDRAFT_75891"/>
<proteinExistence type="predicted"/>
<dbReference type="RefSeq" id="XP_002669205.1">
    <property type="nucleotide sequence ID" value="XM_002669159.1"/>
</dbReference>